<organism evidence="3">
    <name type="scientific">Arabidopsis lyrata subsp. lyrata</name>
    <name type="common">Lyre-leaved rock-cress</name>
    <dbReference type="NCBI Taxonomy" id="81972"/>
    <lineage>
        <taxon>Eukaryota</taxon>
        <taxon>Viridiplantae</taxon>
        <taxon>Streptophyta</taxon>
        <taxon>Embryophyta</taxon>
        <taxon>Tracheophyta</taxon>
        <taxon>Spermatophyta</taxon>
        <taxon>Magnoliopsida</taxon>
        <taxon>eudicotyledons</taxon>
        <taxon>Gunneridae</taxon>
        <taxon>Pentapetalae</taxon>
        <taxon>rosids</taxon>
        <taxon>malvids</taxon>
        <taxon>Brassicales</taxon>
        <taxon>Brassicaceae</taxon>
        <taxon>Camelineae</taxon>
        <taxon>Arabidopsis</taxon>
    </lineage>
</organism>
<dbReference type="InterPro" id="IPR001810">
    <property type="entry name" value="F-box_dom"/>
</dbReference>
<dbReference type="SUPFAM" id="SSF81383">
    <property type="entry name" value="F-box domain"/>
    <property type="match status" value="1"/>
</dbReference>
<dbReference type="Gene3D" id="1.20.1280.50">
    <property type="match status" value="1"/>
</dbReference>
<accession>D7LKR2</accession>
<proteinExistence type="predicted"/>
<dbReference type="EMBL" id="GL348716">
    <property type="protein sequence ID" value="EFH55977.1"/>
    <property type="molecule type" value="Genomic_DNA"/>
</dbReference>
<evidence type="ECO:0000313" key="3">
    <source>
        <dbReference type="Proteomes" id="UP000008694"/>
    </source>
</evidence>
<protein>
    <recommendedName>
        <fullName evidence="1">F-box domain-containing protein</fullName>
    </recommendedName>
</protein>
<gene>
    <name evidence="2" type="ORF">ARALYDRAFT_902983</name>
</gene>
<feature type="domain" description="F-box" evidence="1">
    <location>
        <begin position="18"/>
        <end position="58"/>
    </location>
</feature>
<evidence type="ECO:0000259" key="1">
    <source>
        <dbReference type="SMART" id="SM00256"/>
    </source>
</evidence>
<dbReference type="Gramene" id="scaffold_402484.1">
    <property type="protein sequence ID" value="scaffold_402484.1"/>
    <property type="gene ID" value="scaffold_402484.1"/>
</dbReference>
<dbReference type="Pfam" id="PF00646">
    <property type="entry name" value="F-box"/>
    <property type="match status" value="1"/>
</dbReference>
<dbReference type="Proteomes" id="UP000008694">
    <property type="component" value="Unassembled WGS sequence"/>
</dbReference>
<dbReference type="HOGENOM" id="CLU_2375679_0_0_1"/>
<evidence type="ECO:0000313" key="2">
    <source>
        <dbReference type="EMBL" id="EFH55977.1"/>
    </source>
</evidence>
<dbReference type="SMART" id="SM00256">
    <property type="entry name" value="FBOX"/>
    <property type="match status" value="1"/>
</dbReference>
<dbReference type="AlphaFoldDB" id="D7LKR2"/>
<dbReference type="InterPro" id="IPR050796">
    <property type="entry name" value="SCF_F-box_component"/>
</dbReference>
<dbReference type="PANTHER" id="PTHR31672">
    <property type="entry name" value="BNACNNG10540D PROTEIN"/>
    <property type="match status" value="1"/>
</dbReference>
<keyword evidence="3" id="KW-1185">Reference proteome</keyword>
<sequence>MVPAEKLKNFGLIKDEKLPSYLVGEIICRLPTKSLARFRVVSKTWNAFWEDKSFSKKYLARTQPQFIIWTNSQICSVGINDDDGDDPKLEVRDIS</sequence>
<dbReference type="PANTHER" id="PTHR31672:SF13">
    <property type="entry name" value="F-BOX PROTEIN CPR30-LIKE"/>
    <property type="match status" value="1"/>
</dbReference>
<dbReference type="InterPro" id="IPR036047">
    <property type="entry name" value="F-box-like_dom_sf"/>
</dbReference>
<name>D7LKR2_ARALL</name>
<reference evidence="3" key="1">
    <citation type="journal article" date="2011" name="Nat. Genet.">
        <title>The Arabidopsis lyrata genome sequence and the basis of rapid genome size change.</title>
        <authorList>
            <person name="Hu T.T."/>
            <person name="Pattyn P."/>
            <person name="Bakker E.G."/>
            <person name="Cao J."/>
            <person name="Cheng J.-F."/>
            <person name="Clark R.M."/>
            <person name="Fahlgren N."/>
            <person name="Fawcett J.A."/>
            <person name="Grimwood J."/>
            <person name="Gundlach H."/>
            <person name="Haberer G."/>
            <person name="Hollister J.D."/>
            <person name="Ossowski S."/>
            <person name="Ottilar R.P."/>
            <person name="Salamov A.A."/>
            <person name="Schneeberger K."/>
            <person name="Spannagl M."/>
            <person name="Wang X."/>
            <person name="Yang L."/>
            <person name="Nasrallah M.E."/>
            <person name="Bergelson J."/>
            <person name="Carrington J.C."/>
            <person name="Gaut B.S."/>
            <person name="Schmutz J."/>
            <person name="Mayer K.F.X."/>
            <person name="Van de Peer Y."/>
            <person name="Grigoriev I.V."/>
            <person name="Nordborg M."/>
            <person name="Weigel D."/>
            <person name="Guo Y.-L."/>
        </authorList>
    </citation>
    <scope>NUCLEOTIDE SEQUENCE [LARGE SCALE GENOMIC DNA]</scope>
    <source>
        <strain evidence="3">cv. MN47</strain>
    </source>
</reference>